<sequence length="129" mass="14214">MKRCVTVAVVALSLTAVTPARAAAPATDRGADSIIQRGACSDGADWRLRVQLVDKRLEVEGFVDSNRRGQRWRWVMKHNGSVSARGTKKTVPPNGTFRVTRRVVDIQGIDDLLFRAKHAGQVCRGVVNY</sequence>
<keyword evidence="1" id="KW-0732">Signal</keyword>
<evidence type="ECO:0000256" key="1">
    <source>
        <dbReference type="SAM" id="SignalP"/>
    </source>
</evidence>
<organism evidence="2 3">
    <name type="scientific">Nocardioides silvaticus</name>
    <dbReference type="NCBI Taxonomy" id="2201891"/>
    <lineage>
        <taxon>Bacteria</taxon>
        <taxon>Bacillati</taxon>
        <taxon>Actinomycetota</taxon>
        <taxon>Actinomycetes</taxon>
        <taxon>Propionibacteriales</taxon>
        <taxon>Nocardioidaceae</taxon>
        <taxon>Nocardioides</taxon>
    </lineage>
</organism>
<feature type="signal peptide" evidence="1">
    <location>
        <begin position="1"/>
        <end position="22"/>
    </location>
</feature>
<reference evidence="2 3" key="1">
    <citation type="submission" date="2018-05" db="EMBL/GenBank/DDBJ databases">
        <title>Nocardioides silvaticus genome.</title>
        <authorList>
            <person name="Li C."/>
            <person name="Wang G."/>
        </authorList>
    </citation>
    <scope>NUCLEOTIDE SEQUENCE [LARGE SCALE GENOMIC DNA]</scope>
    <source>
        <strain evidence="2 3">CCTCC AB 2018079</strain>
    </source>
</reference>
<dbReference type="Proteomes" id="UP000245507">
    <property type="component" value="Unassembled WGS sequence"/>
</dbReference>
<dbReference type="AlphaFoldDB" id="A0A316TD78"/>
<name>A0A316TD78_9ACTN</name>
<dbReference type="OrthoDB" id="4870342at2"/>
<gene>
    <name evidence="2" type="ORF">DJ010_14785</name>
</gene>
<dbReference type="RefSeq" id="WP_109695059.1">
    <property type="nucleotide sequence ID" value="NZ_QGDD01000006.1"/>
</dbReference>
<dbReference type="EMBL" id="QGDD01000006">
    <property type="protein sequence ID" value="PWN02363.1"/>
    <property type="molecule type" value="Genomic_DNA"/>
</dbReference>
<comment type="caution">
    <text evidence="2">The sequence shown here is derived from an EMBL/GenBank/DDBJ whole genome shotgun (WGS) entry which is preliminary data.</text>
</comment>
<evidence type="ECO:0000313" key="2">
    <source>
        <dbReference type="EMBL" id="PWN02363.1"/>
    </source>
</evidence>
<accession>A0A316TD78</accession>
<proteinExistence type="predicted"/>
<evidence type="ECO:0000313" key="3">
    <source>
        <dbReference type="Proteomes" id="UP000245507"/>
    </source>
</evidence>
<protein>
    <submittedName>
        <fullName evidence="2">Uncharacterized protein</fullName>
    </submittedName>
</protein>
<keyword evidence="3" id="KW-1185">Reference proteome</keyword>
<feature type="chain" id="PRO_5016319109" evidence="1">
    <location>
        <begin position="23"/>
        <end position="129"/>
    </location>
</feature>